<dbReference type="InterPro" id="IPR007065">
    <property type="entry name" value="HPP"/>
</dbReference>
<dbReference type="PANTHER" id="PTHR33741">
    <property type="entry name" value="TRANSMEMBRANE PROTEIN DDB_G0269096-RELATED"/>
    <property type="match status" value="1"/>
</dbReference>
<keyword evidence="4" id="KW-1185">Reference proteome</keyword>
<evidence type="ECO:0000313" key="4">
    <source>
        <dbReference type="Proteomes" id="UP000027341"/>
    </source>
</evidence>
<protein>
    <recommendedName>
        <fullName evidence="2">HPP transmembrane region domain-containing protein</fullName>
    </recommendedName>
</protein>
<dbReference type="PANTHER" id="PTHR33741:SF5">
    <property type="entry name" value="TRANSMEMBRANE PROTEIN DDB_G0269096-RELATED"/>
    <property type="match status" value="1"/>
</dbReference>
<dbReference type="EMBL" id="JMIU01000001">
    <property type="protein sequence ID" value="KDN96335.1"/>
    <property type="molecule type" value="Genomic_DNA"/>
</dbReference>
<evidence type="ECO:0000256" key="1">
    <source>
        <dbReference type="SAM" id="Phobius"/>
    </source>
</evidence>
<evidence type="ECO:0000313" key="3">
    <source>
        <dbReference type="EMBL" id="KDN96335.1"/>
    </source>
</evidence>
<accession>A0A067A1U7</accession>
<proteinExistence type="predicted"/>
<feature type="transmembrane region" description="Helical" evidence="1">
    <location>
        <begin position="75"/>
        <end position="94"/>
    </location>
</feature>
<keyword evidence="1" id="KW-1133">Transmembrane helix</keyword>
<dbReference type="STRING" id="28885.EI16_08660"/>
<sequence>MQIKKARIDDDKTFSKVAVFMKLSKNNSPLIANISHFFGVSQTPVSHSEKIISALGGFIAIFCIMAVSHHYIPGAASMGIVASMGASAVLLFAVPHGPLSQPWPLIGSHLLSAFVGVACALWIKDPILAGSLAVGISIGLMYYLKCIHPPGGATALTAVVAGDAVQHLGFGFMLTPVLLNLVVIFGVAMLFNGLFYWRRYPAYLQQTQKQVPVAQSDFESLSHQDFIEALKEIDSFVDINEYDLNRILDLVYHSQKQHNMVPEEIHLGGVYSNGKIGSNWSMRKIIDEGHDDHSNTDYVIFKQIAGQEKKKNDCITRQEFARWAKYEMHQVEGRWQRVATKD</sequence>
<feature type="transmembrane region" description="Helical" evidence="1">
    <location>
        <begin position="128"/>
        <end position="144"/>
    </location>
</feature>
<reference evidence="3 4" key="1">
    <citation type="submission" date="2014-04" db="EMBL/GenBank/DDBJ databases">
        <title>Draft genome sequence of Hydrogenovibrio marinus MH-110, a model organism for aerobic H2 metabolism.</title>
        <authorList>
            <person name="Cha H.J."/>
            <person name="Jo B.H."/>
            <person name="Hwang B.H."/>
        </authorList>
    </citation>
    <scope>NUCLEOTIDE SEQUENCE [LARGE SCALE GENOMIC DNA]</scope>
    <source>
        <strain evidence="3 4">MH-110</strain>
    </source>
</reference>
<evidence type="ECO:0000259" key="2">
    <source>
        <dbReference type="Pfam" id="PF04982"/>
    </source>
</evidence>
<dbReference type="RefSeq" id="WP_232087766.1">
    <property type="nucleotide sequence ID" value="NZ_AP020335.1"/>
</dbReference>
<dbReference type="Pfam" id="PF04982">
    <property type="entry name" value="TM_HPP"/>
    <property type="match status" value="1"/>
</dbReference>
<feature type="transmembrane region" description="Helical" evidence="1">
    <location>
        <begin position="106"/>
        <end position="123"/>
    </location>
</feature>
<keyword evidence="1" id="KW-0812">Transmembrane</keyword>
<dbReference type="Proteomes" id="UP000027341">
    <property type="component" value="Unassembled WGS sequence"/>
</dbReference>
<feature type="transmembrane region" description="Helical" evidence="1">
    <location>
        <begin position="177"/>
        <end position="197"/>
    </location>
</feature>
<dbReference type="AlphaFoldDB" id="A0A067A1U7"/>
<comment type="caution">
    <text evidence="3">The sequence shown here is derived from an EMBL/GenBank/DDBJ whole genome shotgun (WGS) entry which is preliminary data.</text>
</comment>
<gene>
    <name evidence="3" type="ORF">EI16_08660</name>
</gene>
<name>A0A067A1U7_HYDMR</name>
<organism evidence="3 4">
    <name type="scientific">Hydrogenovibrio marinus</name>
    <dbReference type="NCBI Taxonomy" id="28885"/>
    <lineage>
        <taxon>Bacteria</taxon>
        <taxon>Pseudomonadati</taxon>
        <taxon>Pseudomonadota</taxon>
        <taxon>Gammaproteobacteria</taxon>
        <taxon>Thiotrichales</taxon>
        <taxon>Piscirickettsiaceae</taxon>
        <taxon>Hydrogenovibrio</taxon>
    </lineage>
</organism>
<feature type="domain" description="HPP transmembrane region" evidence="2">
    <location>
        <begin position="44"/>
        <end position="201"/>
    </location>
</feature>
<dbReference type="InterPro" id="IPR058581">
    <property type="entry name" value="TM_HPP"/>
</dbReference>
<keyword evidence="1" id="KW-0472">Membrane</keyword>